<sequence>MGHHAWTISENQKEERLAWQPPVNEYVAACDGPTGDDDGDDDDGGDDVCDLGSVSGDNDVRILDVESENERRSWSRQNRAPLY</sequence>
<protein>
    <submittedName>
        <fullName evidence="2">Uncharacterized protein</fullName>
    </submittedName>
</protein>
<name>A0A9P8IEE8_9PEZI</name>
<dbReference type="Proteomes" id="UP000750711">
    <property type="component" value="Unassembled WGS sequence"/>
</dbReference>
<evidence type="ECO:0000256" key="1">
    <source>
        <dbReference type="SAM" id="MobiDB-lite"/>
    </source>
</evidence>
<feature type="region of interest" description="Disordered" evidence="1">
    <location>
        <begin position="26"/>
        <end position="83"/>
    </location>
</feature>
<feature type="compositionally biased region" description="Basic and acidic residues" evidence="1">
    <location>
        <begin position="58"/>
        <end position="73"/>
    </location>
</feature>
<proteinExistence type="predicted"/>
<feature type="compositionally biased region" description="Acidic residues" evidence="1">
    <location>
        <begin position="34"/>
        <end position="49"/>
    </location>
</feature>
<organism evidence="2 3">
    <name type="scientific">Trichoglossum hirsutum</name>
    <dbReference type="NCBI Taxonomy" id="265104"/>
    <lineage>
        <taxon>Eukaryota</taxon>
        <taxon>Fungi</taxon>
        <taxon>Dikarya</taxon>
        <taxon>Ascomycota</taxon>
        <taxon>Pezizomycotina</taxon>
        <taxon>Geoglossomycetes</taxon>
        <taxon>Geoglossales</taxon>
        <taxon>Geoglossaceae</taxon>
        <taxon>Trichoglossum</taxon>
    </lineage>
</organism>
<evidence type="ECO:0000313" key="2">
    <source>
        <dbReference type="EMBL" id="KAH0548255.1"/>
    </source>
</evidence>
<accession>A0A9P8IEE8</accession>
<dbReference type="EMBL" id="JAGHQM010002691">
    <property type="protein sequence ID" value="KAH0548255.1"/>
    <property type="molecule type" value="Genomic_DNA"/>
</dbReference>
<evidence type="ECO:0000313" key="3">
    <source>
        <dbReference type="Proteomes" id="UP000750711"/>
    </source>
</evidence>
<dbReference type="AlphaFoldDB" id="A0A9P8IEE8"/>
<keyword evidence="3" id="KW-1185">Reference proteome</keyword>
<comment type="caution">
    <text evidence="2">The sequence shown here is derived from an EMBL/GenBank/DDBJ whole genome shotgun (WGS) entry which is preliminary data.</text>
</comment>
<gene>
    <name evidence="2" type="ORF">GP486_008037</name>
</gene>
<reference evidence="2" key="1">
    <citation type="submission" date="2021-03" db="EMBL/GenBank/DDBJ databases">
        <title>Comparative genomics and phylogenomic investigation of the class Geoglossomycetes provide insights into ecological specialization and systematics.</title>
        <authorList>
            <person name="Melie T."/>
            <person name="Pirro S."/>
            <person name="Miller A.N."/>
            <person name="Quandt A."/>
        </authorList>
    </citation>
    <scope>NUCLEOTIDE SEQUENCE</scope>
    <source>
        <strain evidence="2">CAQ_001_2017</strain>
    </source>
</reference>